<keyword evidence="2" id="KW-1185">Reference proteome</keyword>
<proteinExistence type="predicted"/>
<evidence type="ECO:0000313" key="1">
    <source>
        <dbReference type="EMBL" id="PTQ90978.1"/>
    </source>
</evidence>
<sequence>MCLLAFAWQVHPHYPLILIGNRDEFYARPAQAIDYWQDAPFILAGRDEQEGGTWLGVTKDGRWAALTNYRESNAPKGSLSRGHLVAEFLKADSEPLAYAQQVFTQAEQYSGFNLLVGNRQQLAVVSNRGTEPQLLNQGIYGLSNQLLDSPWPKTQRLKAGLSELVQQDNVDLQQALWLLQDTTQPDDADLPDTGVGLVWERLLATAFIKSPIYGTRASSILLLGKNTMQLTEQTWVNGEQGILKQLGFNG</sequence>
<accession>A0A2T5J367</accession>
<comment type="caution">
    <text evidence="1">The sequence shown here is derived from an EMBL/GenBank/DDBJ whole genome shotgun (WGS) entry which is preliminary data.</text>
</comment>
<dbReference type="PANTHER" id="PTHR17985:SF8">
    <property type="entry name" value="TRANSPORT AND GOLGI ORGANIZATION PROTEIN 2 HOMOLOG"/>
    <property type="match status" value="1"/>
</dbReference>
<dbReference type="RefSeq" id="WP_107864009.1">
    <property type="nucleotide sequence ID" value="NZ_QAON01000001.1"/>
</dbReference>
<dbReference type="PANTHER" id="PTHR17985">
    <property type="entry name" value="SER/THR-RICH PROTEIN T10 IN DGCR REGION"/>
    <property type="match status" value="1"/>
</dbReference>
<gene>
    <name evidence="1" type="ORF">C8N29_10148</name>
</gene>
<dbReference type="InterPro" id="IPR008551">
    <property type="entry name" value="TANGO2"/>
</dbReference>
<dbReference type="AlphaFoldDB" id="A0A2T5J367"/>
<evidence type="ECO:0000313" key="2">
    <source>
        <dbReference type="Proteomes" id="UP000244223"/>
    </source>
</evidence>
<dbReference type="OrthoDB" id="4380123at2"/>
<protein>
    <submittedName>
        <fullName evidence="1">Uncharacterized protein with NRDE domain</fullName>
    </submittedName>
</protein>
<name>A0A2T5J367_9GAMM</name>
<organism evidence="1 2">
    <name type="scientific">Agitococcus lubricus</name>
    <dbReference type="NCBI Taxonomy" id="1077255"/>
    <lineage>
        <taxon>Bacteria</taxon>
        <taxon>Pseudomonadati</taxon>
        <taxon>Pseudomonadota</taxon>
        <taxon>Gammaproteobacteria</taxon>
        <taxon>Moraxellales</taxon>
        <taxon>Moraxellaceae</taxon>
        <taxon>Agitococcus</taxon>
    </lineage>
</organism>
<reference evidence="1 2" key="1">
    <citation type="submission" date="2018-04" db="EMBL/GenBank/DDBJ databases">
        <title>Genomic Encyclopedia of Archaeal and Bacterial Type Strains, Phase II (KMG-II): from individual species to whole genera.</title>
        <authorList>
            <person name="Goeker M."/>
        </authorList>
    </citation>
    <scope>NUCLEOTIDE SEQUENCE [LARGE SCALE GENOMIC DNA]</scope>
    <source>
        <strain evidence="1 2">DSM 5822</strain>
    </source>
</reference>
<dbReference type="Proteomes" id="UP000244223">
    <property type="component" value="Unassembled WGS sequence"/>
</dbReference>
<dbReference type="Pfam" id="PF05742">
    <property type="entry name" value="TANGO2"/>
    <property type="match status" value="1"/>
</dbReference>
<dbReference type="EMBL" id="QAON01000001">
    <property type="protein sequence ID" value="PTQ90978.1"/>
    <property type="molecule type" value="Genomic_DNA"/>
</dbReference>